<sequence>MRDKSIRRACKTVGRMAQILHKVHRLNVDFEGVEPRLDDAKSIPELISRTQADPRLAASIDEAVHCLVASLFYFELDAPPDRHNGKYSVIGRVRCMIRRSEPAFERLFSDLLAGSARLAMDDWPIVGSFEDPSSFEKDGNFAMRIAMETDDRFTLSLRRGKDARAYGISGSPFSVQKLVTMQGLDAPFGRADHRKRTRSWSYGVDLPQAKRRRAGGI</sequence>
<proteinExistence type="predicted"/>
<gene>
    <name evidence="1" type="ORF">BS50DRAFT_641653</name>
</gene>
<name>A0A2T2N0K5_CORCC</name>
<evidence type="ECO:0000313" key="2">
    <source>
        <dbReference type="Proteomes" id="UP000240883"/>
    </source>
</evidence>
<dbReference type="EMBL" id="KZ678279">
    <property type="protein sequence ID" value="PSN58578.1"/>
    <property type="molecule type" value="Genomic_DNA"/>
</dbReference>
<reference evidence="1 2" key="1">
    <citation type="journal article" date="2018" name="Front. Microbiol.">
        <title>Genome-Wide Analysis of Corynespora cassiicola Leaf Fall Disease Putative Effectors.</title>
        <authorList>
            <person name="Lopez D."/>
            <person name="Ribeiro S."/>
            <person name="Label P."/>
            <person name="Fumanal B."/>
            <person name="Venisse J.S."/>
            <person name="Kohler A."/>
            <person name="de Oliveira R.R."/>
            <person name="Labutti K."/>
            <person name="Lipzen A."/>
            <person name="Lail K."/>
            <person name="Bauer D."/>
            <person name="Ohm R.A."/>
            <person name="Barry K.W."/>
            <person name="Spatafora J."/>
            <person name="Grigoriev I.V."/>
            <person name="Martin F.M."/>
            <person name="Pujade-Renaud V."/>
        </authorList>
    </citation>
    <scope>NUCLEOTIDE SEQUENCE [LARGE SCALE GENOMIC DNA]</scope>
    <source>
        <strain evidence="1 2">Philippines</strain>
    </source>
</reference>
<evidence type="ECO:0000313" key="1">
    <source>
        <dbReference type="EMBL" id="PSN58578.1"/>
    </source>
</evidence>
<accession>A0A2T2N0K5</accession>
<dbReference type="AlphaFoldDB" id="A0A2T2N0K5"/>
<dbReference type="Proteomes" id="UP000240883">
    <property type="component" value="Unassembled WGS sequence"/>
</dbReference>
<protein>
    <submittedName>
        <fullName evidence="1">Uncharacterized protein</fullName>
    </submittedName>
</protein>
<dbReference type="OrthoDB" id="194358at2759"/>
<keyword evidence="2" id="KW-1185">Reference proteome</keyword>
<organism evidence="1 2">
    <name type="scientific">Corynespora cassiicola Philippines</name>
    <dbReference type="NCBI Taxonomy" id="1448308"/>
    <lineage>
        <taxon>Eukaryota</taxon>
        <taxon>Fungi</taxon>
        <taxon>Dikarya</taxon>
        <taxon>Ascomycota</taxon>
        <taxon>Pezizomycotina</taxon>
        <taxon>Dothideomycetes</taxon>
        <taxon>Pleosporomycetidae</taxon>
        <taxon>Pleosporales</taxon>
        <taxon>Corynesporascaceae</taxon>
        <taxon>Corynespora</taxon>
    </lineage>
</organism>